<accession>A0A7J9ILU0</accession>
<name>A0A7J9ILU0_9ROSI</name>
<comment type="caution">
    <text evidence="2">The sequence shown here is derived from an EMBL/GenBank/DDBJ whole genome shotgun (WGS) entry which is preliminary data.</text>
</comment>
<organism evidence="2 3">
    <name type="scientific">Gossypium armourianum</name>
    <dbReference type="NCBI Taxonomy" id="34283"/>
    <lineage>
        <taxon>Eukaryota</taxon>
        <taxon>Viridiplantae</taxon>
        <taxon>Streptophyta</taxon>
        <taxon>Embryophyta</taxon>
        <taxon>Tracheophyta</taxon>
        <taxon>Spermatophyta</taxon>
        <taxon>Magnoliopsida</taxon>
        <taxon>eudicotyledons</taxon>
        <taxon>Gunneridae</taxon>
        <taxon>Pentapetalae</taxon>
        <taxon>rosids</taxon>
        <taxon>malvids</taxon>
        <taxon>Malvales</taxon>
        <taxon>Malvaceae</taxon>
        <taxon>Malvoideae</taxon>
        <taxon>Gossypium</taxon>
    </lineage>
</organism>
<evidence type="ECO:0000313" key="2">
    <source>
        <dbReference type="EMBL" id="MBA0822175.1"/>
    </source>
</evidence>
<feature type="compositionally biased region" description="Polar residues" evidence="1">
    <location>
        <begin position="1"/>
        <end position="15"/>
    </location>
</feature>
<proteinExistence type="predicted"/>
<gene>
    <name evidence="2" type="ORF">Goarm_018989</name>
</gene>
<dbReference type="Proteomes" id="UP000593575">
    <property type="component" value="Unassembled WGS sequence"/>
</dbReference>
<reference evidence="2 3" key="1">
    <citation type="journal article" date="2019" name="Genome Biol. Evol.">
        <title>Insights into the evolution of the New World diploid cottons (Gossypium, subgenus Houzingenia) based on genome sequencing.</title>
        <authorList>
            <person name="Grover C.E."/>
            <person name="Arick M.A. 2nd"/>
            <person name="Thrash A."/>
            <person name="Conover J.L."/>
            <person name="Sanders W.S."/>
            <person name="Peterson D.G."/>
            <person name="Frelichowski J.E."/>
            <person name="Scheffler J.A."/>
            <person name="Scheffler B.E."/>
            <person name="Wendel J.F."/>
        </authorList>
    </citation>
    <scope>NUCLEOTIDE SEQUENCE [LARGE SCALE GENOMIC DNA]</scope>
    <source>
        <strain evidence="2">6</strain>
        <tissue evidence="2">Leaf</tissue>
    </source>
</reference>
<keyword evidence="3" id="KW-1185">Reference proteome</keyword>
<dbReference type="EMBL" id="JABFAE010000001">
    <property type="protein sequence ID" value="MBA0822175.1"/>
    <property type="molecule type" value="Genomic_DNA"/>
</dbReference>
<evidence type="ECO:0000313" key="3">
    <source>
        <dbReference type="Proteomes" id="UP000593575"/>
    </source>
</evidence>
<dbReference type="AlphaFoldDB" id="A0A7J9ILU0"/>
<feature type="region of interest" description="Disordered" evidence="1">
    <location>
        <begin position="1"/>
        <end position="20"/>
    </location>
</feature>
<evidence type="ECO:0000256" key="1">
    <source>
        <dbReference type="SAM" id="MobiDB-lite"/>
    </source>
</evidence>
<sequence length="113" mass="12606">MATQQWKNKLQNVITPTDLGHARISSKSENSEANNQGSLELIESGSTDLKALFAKIEQPWETTKARTNTIATEMGISIEEEVPETCLDSDNNHKKTRLEINAVNSHVLEKLED</sequence>
<protein>
    <submittedName>
        <fullName evidence="2">Uncharacterized protein</fullName>
    </submittedName>
</protein>